<comment type="subcellular location">
    <subcellularLocation>
        <location evidence="1">Membrane</location>
    </subcellularLocation>
</comment>
<dbReference type="Proteomes" id="UP000838324">
    <property type="component" value="Unassembled WGS sequence"/>
</dbReference>
<protein>
    <recommendedName>
        <fullName evidence="2">NAD-dependent epimerase/dehydratase domain-containing protein</fullName>
    </recommendedName>
</protein>
<keyword evidence="4" id="KW-1185">Reference proteome</keyword>
<name>A0ABM9BRD2_9BACL</name>
<sequence>MSTRPTSTAQAIRVLITGSTGMVGEGVLHECLAHPYVEEVLVINRRTCGITHHKLTEILLTDFFELSGFEEQLRGYNACFFCLGSTLAGVSEAAYTRLTHDLTLYMARVFAEQNPGMVFCYVTASGTDRTEQGRSMWARVKGKTENALNKLPFARTYFFRPAFIRPTPGLTRTHKYYYAIQWLYPLLRLLFPNYAVTLREIGQAMIHVASQGFDREILESRDIAAAARQ</sequence>
<dbReference type="SUPFAM" id="SSF51735">
    <property type="entry name" value="NAD(P)-binding Rossmann-fold domains"/>
    <property type="match status" value="1"/>
</dbReference>
<feature type="domain" description="NAD-dependent epimerase/dehydratase" evidence="2">
    <location>
        <begin position="14"/>
        <end position="115"/>
    </location>
</feature>
<dbReference type="PANTHER" id="PTHR14097">
    <property type="entry name" value="OXIDOREDUCTASE HTATIP2"/>
    <property type="match status" value="1"/>
</dbReference>
<dbReference type="InterPro" id="IPR001509">
    <property type="entry name" value="Epimerase_deHydtase"/>
</dbReference>
<dbReference type="PANTHER" id="PTHR14097:SF8">
    <property type="entry name" value="NAD(P)-BINDING DOMAIN-CONTAINING PROTEIN"/>
    <property type="match status" value="1"/>
</dbReference>
<gene>
    <name evidence="3" type="ORF">PAECIP111892_00574</name>
</gene>
<evidence type="ECO:0000256" key="1">
    <source>
        <dbReference type="ARBA" id="ARBA00004370"/>
    </source>
</evidence>
<dbReference type="Pfam" id="PF01370">
    <property type="entry name" value="Epimerase"/>
    <property type="match status" value="1"/>
</dbReference>
<dbReference type="Gene3D" id="3.40.50.720">
    <property type="entry name" value="NAD(P)-binding Rossmann-like Domain"/>
    <property type="match status" value="1"/>
</dbReference>
<dbReference type="EMBL" id="CAKMMG010000001">
    <property type="protein sequence ID" value="CAH1191277.1"/>
    <property type="molecule type" value="Genomic_DNA"/>
</dbReference>
<evidence type="ECO:0000259" key="2">
    <source>
        <dbReference type="Pfam" id="PF01370"/>
    </source>
</evidence>
<dbReference type="InterPro" id="IPR036291">
    <property type="entry name" value="NAD(P)-bd_dom_sf"/>
</dbReference>
<comment type="caution">
    <text evidence="3">The sequence shown here is derived from an EMBL/GenBank/DDBJ whole genome shotgun (WGS) entry which is preliminary data.</text>
</comment>
<accession>A0ABM9BRD2</accession>
<organism evidence="3 4">
    <name type="scientific">Paenibacillus auburnensis</name>
    <dbReference type="NCBI Taxonomy" id="2905649"/>
    <lineage>
        <taxon>Bacteria</taxon>
        <taxon>Bacillati</taxon>
        <taxon>Bacillota</taxon>
        <taxon>Bacilli</taxon>
        <taxon>Bacillales</taxon>
        <taxon>Paenibacillaceae</taxon>
        <taxon>Paenibacillus</taxon>
    </lineage>
</organism>
<evidence type="ECO:0000313" key="3">
    <source>
        <dbReference type="EMBL" id="CAH1191277.1"/>
    </source>
</evidence>
<evidence type="ECO:0000313" key="4">
    <source>
        <dbReference type="Proteomes" id="UP000838324"/>
    </source>
</evidence>
<dbReference type="RefSeq" id="WP_236329570.1">
    <property type="nucleotide sequence ID" value="NZ_CAKMMG010000001.1"/>
</dbReference>
<reference evidence="3" key="1">
    <citation type="submission" date="2022-01" db="EMBL/GenBank/DDBJ databases">
        <authorList>
            <person name="Criscuolo A."/>
        </authorList>
    </citation>
    <scope>NUCLEOTIDE SEQUENCE</scope>
    <source>
        <strain evidence="3">CIP111892</strain>
    </source>
</reference>
<proteinExistence type="predicted"/>